<keyword evidence="4 10" id="KW-0808">Transferase</keyword>
<evidence type="ECO:0000256" key="1">
    <source>
        <dbReference type="ARBA" id="ARBA00002324"/>
    </source>
</evidence>
<feature type="domain" description="Cytidyltransferase-like" evidence="11">
    <location>
        <begin position="29"/>
        <end position="184"/>
    </location>
</feature>
<evidence type="ECO:0000256" key="6">
    <source>
        <dbReference type="ARBA" id="ARBA00022741"/>
    </source>
</evidence>
<comment type="function">
    <text evidence="1 10">Catalyzes the reversible adenylation of nicotinate mononucleotide (NaMN) to nicotinic acid adenine dinucleotide (NaAD).</text>
</comment>
<dbReference type="GeneID" id="78412981"/>
<keyword evidence="7 10" id="KW-0067">ATP-binding</keyword>
<dbReference type="InterPro" id="IPR004821">
    <property type="entry name" value="Cyt_trans-like"/>
</dbReference>
<dbReference type="NCBIfam" id="NF000840">
    <property type="entry name" value="PRK00071.1-3"/>
    <property type="match status" value="1"/>
</dbReference>
<dbReference type="PANTHER" id="PTHR39321:SF3">
    <property type="entry name" value="PHOSPHOPANTETHEINE ADENYLYLTRANSFERASE"/>
    <property type="match status" value="1"/>
</dbReference>
<dbReference type="Proteomes" id="UP000005926">
    <property type="component" value="Unassembled WGS sequence"/>
</dbReference>
<dbReference type="Pfam" id="PF01467">
    <property type="entry name" value="CTP_transf_like"/>
    <property type="match status" value="1"/>
</dbReference>
<evidence type="ECO:0000256" key="4">
    <source>
        <dbReference type="ARBA" id="ARBA00022679"/>
    </source>
</evidence>
<evidence type="ECO:0000313" key="13">
    <source>
        <dbReference type="Proteomes" id="UP000005926"/>
    </source>
</evidence>
<evidence type="ECO:0000256" key="7">
    <source>
        <dbReference type="ARBA" id="ARBA00022840"/>
    </source>
</evidence>
<evidence type="ECO:0000313" key="12">
    <source>
        <dbReference type="EMBL" id="EEW37602.1"/>
    </source>
</evidence>
<evidence type="ECO:0000256" key="5">
    <source>
        <dbReference type="ARBA" id="ARBA00022695"/>
    </source>
</evidence>
<evidence type="ECO:0000256" key="10">
    <source>
        <dbReference type="HAMAP-Rule" id="MF_00244"/>
    </source>
</evidence>
<proteinExistence type="inferred from homology"/>
<dbReference type="GO" id="GO:0009435">
    <property type="term" value="P:NAD+ biosynthetic process"/>
    <property type="evidence" value="ECO:0007669"/>
    <property type="project" value="UniProtKB-UniRule"/>
</dbReference>
<dbReference type="NCBIfam" id="NF000841">
    <property type="entry name" value="PRK00071.1-4"/>
    <property type="match status" value="1"/>
</dbReference>
<dbReference type="PANTHER" id="PTHR39321">
    <property type="entry name" value="NICOTINATE-NUCLEOTIDE ADENYLYLTRANSFERASE-RELATED"/>
    <property type="match status" value="1"/>
</dbReference>
<keyword evidence="13" id="KW-1185">Reference proteome</keyword>
<dbReference type="EC" id="2.7.7.18" evidence="10"/>
<comment type="similarity">
    <text evidence="10">Belongs to the NadD family.</text>
</comment>
<dbReference type="CDD" id="cd02165">
    <property type="entry name" value="NMNAT"/>
    <property type="match status" value="1"/>
</dbReference>
<dbReference type="NCBIfam" id="TIGR00482">
    <property type="entry name" value="nicotinate (nicotinamide) nucleotide adenylyltransferase"/>
    <property type="match status" value="1"/>
</dbReference>
<keyword evidence="6 10" id="KW-0547">Nucleotide-binding</keyword>
<dbReference type="InterPro" id="IPR005248">
    <property type="entry name" value="NadD/NMNAT"/>
</dbReference>
<keyword evidence="3 10" id="KW-0662">Pyridine nucleotide biosynthesis</keyword>
<dbReference type="HOGENOM" id="CLU_069765_3_1_9"/>
<dbReference type="eggNOG" id="COG1057">
    <property type="taxonomic scope" value="Bacteria"/>
</dbReference>
<dbReference type="SUPFAM" id="SSF52374">
    <property type="entry name" value="Nucleotidylyl transferase"/>
    <property type="match status" value="1"/>
</dbReference>
<name>C8NFJ7_9LACT</name>
<dbReference type="HAMAP" id="MF_00244">
    <property type="entry name" value="NaMN_adenylyltr"/>
    <property type="match status" value="1"/>
</dbReference>
<comment type="pathway">
    <text evidence="2 10">Cofactor biosynthesis; NAD(+) biosynthesis; deamido-NAD(+) from nicotinate D-ribonucleotide: step 1/1.</text>
</comment>
<dbReference type="GO" id="GO:0004515">
    <property type="term" value="F:nicotinate-nucleotide adenylyltransferase activity"/>
    <property type="evidence" value="ECO:0007669"/>
    <property type="project" value="UniProtKB-UniRule"/>
</dbReference>
<accession>C8NFJ7</accession>
<evidence type="ECO:0000256" key="8">
    <source>
        <dbReference type="ARBA" id="ARBA00023027"/>
    </source>
</evidence>
<sequence length="212" mass="24622">MVAELNIFSETLNKTEKFGEEMPVERVGLIGGSFNPPHIAHLIMAEQARVQLGLDKVYFLPSHIPPHVDEKKTIDASTRVEMTRLAIQDNIYFDIETIELERNEKSYTYDTIQLLKRQNPNTEYYFIIGGDMVDYLPTWHRVDELVHEVQFVGVERPGYEKETPYPVLWITAPKMDISSTQIRKNVLFQQSIKYLVPELVEAYIAEKGLYLE</sequence>
<dbReference type="InterPro" id="IPR014729">
    <property type="entry name" value="Rossmann-like_a/b/a_fold"/>
</dbReference>
<protein>
    <recommendedName>
        <fullName evidence="10">Probable nicotinate-nucleotide adenylyltransferase</fullName>
        <ecNumber evidence="10">2.7.7.18</ecNumber>
    </recommendedName>
    <alternativeName>
        <fullName evidence="10">Deamido-NAD(+) diphosphorylase</fullName>
    </alternativeName>
    <alternativeName>
        <fullName evidence="10">Deamido-NAD(+) pyrophosphorylase</fullName>
    </alternativeName>
    <alternativeName>
        <fullName evidence="10">Nicotinate mononucleotide adenylyltransferase</fullName>
        <shortName evidence="10">NaMN adenylyltransferase</shortName>
    </alternativeName>
</protein>
<organism evidence="12 13">
    <name type="scientific">Granulicatella adiacens ATCC 49175</name>
    <dbReference type="NCBI Taxonomy" id="638301"/>
    <lineage>
        <taxon>Bacteria</taxon>
        <taxon>Bacillati</taxon>
        <taxon>Bacillota</taxon>
        <taxon>Bacilli</taxon>
        <taxon>Lactobacillales</taxon>
        <taxon>Carnobacteriaceae</taxon>
        <taxon>Granulicatella</taxon>
    </lineage>
</organism>
<dbReference type="UniPathway" id="UPA00253">
    <property type="reaction ID" value="UER00332"/>
</dbReference>
<evidence type="ECO:0000259" key="11">
    <source>
        <dbReference type="Pfam" id="PF01467"/>
    </source>
</evidence>
<dbReference type="GO" id="GO:0005524">
    <property type="term" value="F:ATP binding"/>
    <property type="evidence" value="ECO:0007669"/>
    <property type="project" value="UniProtKB-KW"/>
</dbReference>
<dbReference type="AlphaFoldDB" id="C8NFJ7"/>
<reference evidence="12 13" key="1">
    <citation type="submission" date="2009-08" db="EMBL/GenBank/DDBJ databases">
        <authorList>
            <person name="Muzny D."/>
            <person name="Qin X."/>
            <person name="Deng J."/>
            <person name="Jiang H."/>
            <person name="Liu Y."/>
            <person name="Qu J."/>
            <person name="Song X.-Z."/>
            <person name="Zhang L."/>
            <person name="Thornton R."/>
            <person name="Coyle M."/>
            <person name="Francisco L."/>
            <person name="Jackson L."/>
            <person name="Javaid M."/>
            <person name="Korchina V."/>
            <person name="Kovar C."/>
            <person name="Mata R."/>
            <person name="Mathew T."/>
            <person name="Ngo R."/>
            <person name="Nguyen L."/>
            <person name="Nguyen N."/>
            <person name="Okwuonu G."/>
            <person name="Ongeri F."/>
            <person name="Pham C."/>
            <person name="Simmons D."/>
            <person name="Wilczek-Boney K."/>
            <person name="Hale W."/>
            <person name="Jakkamsetti A."/>
            <person name="Pham P."/>
            <person name="Ruth R."/>
            <person name="San Lucas F."/>
            <person name="Warren J."/>
            <person name="Zhang J."/>
            <person name="Zhao Z."/>
            <person name="Zhou C."/>
            <person name="Zhu D."/>
            <person name="Lee S."/>
            <person name="Bess C."/>
            <person name="Blankenburg K."/>
            <person name="Forbes L."/>
            <person name="Fu Q."/>
            <person name="Gubbala S."/>
            <person name="Hirani K."/>
            <person name="Jayaseelan J.C."/>
            <person name="Lara F."/>
            <person name="Munidasa M."/>
            <person name="Palculict T."/>
            <person name="Patil S."/>
            <person name="Pu L.-L."/>
            <person name="Saada N."/>
            <person name="Tang L."/>
            <person name="Weissenberger G."/>
            <person name="Zhu Y."/>
            <person name="Hemphill L."/>
            <person name="Shang Y."/>
            <person name="Youmans B."/>
            <person name="Ayvaz T."/>
            <person name="Ross M."/>
            <person name="Santibanez J."/>
            <person name="Aqrawi P."/>
            <person name="Gross S."/>
            <person name="Joshi V."/>
            <person name="Fowler G."/>
            <person name="Nazareth L."/>
            <person name="Reid J."/>
            <person name="Worley K."/>
            <person name="Petrosino J."/>
            <person name="Highlander S."/>
            <person name="Gibbs R."/>
        </authorList>
    </citation>
    <scope>NUCLEOTIDE SEQUENCE [LARGE SCALE GENOMIC DNA]</scope>
    <source>
        <strain evidence="12 13">ATCC 49175</strain>
    </source>
</reference>
<keyword evidence="5 10" id="KW-0548">Nucleotidyltransferase</keyword>
<comment type="catalytic activity">
    <reaction evidence="9 10">
        <text>nicotinate beta-D-ribonucleotide + ATP + H(+) = deamido-NAD(+) + diphosphate</text>
        <dbReference type="Rhea" id="RHEA:22860"/>
        <dbReference type="ChEBI" id="CHEBI:15378"/>
        <dbReference type="ChEBI" id="CHEBI:30616"/>
        <dbReference type="ChEBI" id="CHEBI:33019"/>
        <dbReference type="ChEBI" id="CHEBI:57502"/>
        <dbReference type="ChEBI" id="CHEBI:58437"/>
        <dbReference type="EC" id="2.7.7.18"/>
    </reaction>
</comment>
<evidence type="ECO:0000256" key="2">
    <source>
        <dbReference type="ARBA" id="ARBA00005019"/>
    </source>
</evidence>
<comment type="caution">
    <text evidence="12">The sequence shown here is derived from an EMBL/GenBank/DDBJ whole genome shotgun (WGS) entry which is preliminary data.</text>
</comment>
<keyword evidence="8 10" id="KW-0520">NAD</keyword>
<dbReference type="STRING" id="638301.HMPREF0444_0692"/>
<gene>
    <name evidence="10 12" type="primary">nadD</name>
    <name evidence="12" type="ORF">HMPREF0444_0692</name>
</gene>
<dbReference type="EMBL" id="ACKZ01000014">
    <property type="protein sequence ID" value="EEW37602.1"/>
    <property type="molecule type" value="Genomic_DNA"/>
</dbReference>
<dbReference type="Gene3D" id="3.40.50.620">
    <property type="entry name" value="HUPs"/>
    <property type="match status" value="1"/>
</dbReference>
<dbReference type="RefSeq" id="WP_005605997.1">
    <property type="nucleotide sequence ID" value="NZ_CP102283.1"/>
</dbReference>
<evidence type="ECO:0000256" key="3">
    <source>
        <dbReference type="ARBA" id="ARBA00022642"/>
    </source>
</evidence>
<evidence type="ECO:0000256" key="9">
    <source>
        <dbReference type="ARBA" id="ARBA00048721"/>
    </source>
</evidence>